<dbReference type="Gene3D" id="3.30.70.920">
    <property type="match status" value="1"/>
</dbReference>
<dbReference type="PANTHER" id="PTHR30154">
    <property type="entry name" value="LEUCINE-RESPONSIVE REGULATORY PROTEIN"/>
    <property type="match status" value="1"/>
</dbReference>
<gene>
    <name evidence="5" type="ORF">DET48_12920</name>
</gene>
<dbReference type="PROSITE" id="PS50956">
    <property type="entry name" value="HTH_ASNC_2"/>
    <property type="match status" value="1"/>
</dbReference>
<dbReference type="InterPro" id="IPR036390">
    <property type="entry name" value="WH_DNA-bd_sf"/>
</dbReference>
<dbReference type="GO" id="GO:0005829">
    <property type="term" value="C:cytosol"/>
    <property type="evidence" value="ECO:0007669"/>
    <property type="project" value="TreeGrafter"/>
</dbReference>
<dbReference type="Gene3D" id="1.10.10.10">
    <property type="entry name" value="Winged helix-like DNA-binding domain superfamily/Winged helix DNA-binding domain"/>
    <property type="match status" value="1"/>
</dbReference>
<dbReference type="InterPro" id="IPR019887">
    <property type="entry name" value="Tscrpt_reg_AsnC/Lrp_C"/>
</dbReference>
<protein>
    <submittedName>
        <fullName evidence="5">Lrp/AsnC family leucine-responsive transcriptional regulator/Lrp/AsnC family transcriptional regulator</fullName>
    </submittedName>
</protein>
<keyword evidence="1" id="KW-0805">Transcription regulation</keyword>
<dbReference type="Proteomes" id="UP000248729">
    <property type="component" value="Unassembled WGS sequence"/>
</dbReference>
<sequence>MHTLALERQDVRILEILLRDSRIPRLELAAAVNLSASQCFRRLKRLEQSGIIDRYSIILNKQKIGLDVSALIMVQYSKSEVGARLKLLELIRQIPVIHECYSVTGEHDFALKVSCRTMAEFNHLINETFQISFISGMHSYMLLECFKEQTILPEV</sequence>
<dbReference type="Pfam" id="PF01037">
    <property type="entry name" value="AsnC_trans_reg"/>
    <property type="match status" value="1"/>
</dbReference>
<dbReference type="SMART" id="SM00344">
    <property type="entry name" value="HTH_ASNC"/>
    <property type="match status" value="1"/>
</dbReference>
<dbReference type="Pfam" id="PF13412">
    <property type="entry name" value="HTH_24"/>
    <property type="match status" value="1"/>
</dbReference>
<dbReference type="CDD" id="cd00090">
    <property type="entry name" value="HTH_ARSR"/>
    <property type="match status" value="1"/>
</dbReference>
<dbReference type="SUPFAM" id="SSF54909">
    <property type="entry name" value="Dimeric alpha+beta barrel"/>
    <property type="match status" value="1"/>
</dbReference>
<evidence type="ECO:0000313" key="5">
    <source>
        <dbReference type="EMBL" id="RAS59108.1"/>
    </source>
</evidence>
<evidence type="ECO:0000256" key="3">
    <source>
        <dbReference type="ARBA" id="ARBA00023163"/>
    </source>
</evidence>
<dbReference type="InterPro" id="IPR000485">
    <property type="entry name" value="AsnC-type_HTH_dom"/>
</dbReference>
<dbReference type="GO" id="GO:0006355">
    <property type="term" value="P:regulation of DNA-templated transcription"/>
    <property type="evidence" value="ECO:0007669"/>
    <property type="project" value="UniProtKB-ARBA"/>
</dbReference>
<dbReference type="AlphaFoldDB" id="A0A329EFJ5"/>
<dbReference type="InterPro" id="IPR019888">
    <property type="entry name" value="Tscrpt_reg_AsnC-like"/>
</dbReference>
<organism evidence="5 6">
    <name type="scientific">Vibrio diazotrophicus</name>
    <dbReference type="NCBI Taxonomy" id="685"/>
    <lineage>
        <taxon>Bacteria</taxon>
        <taxon>Pseudomonadati</taxon>
        <taxon>Pseudomonadota</taxon>
        <taxon>Gammaproteobacteria</taxon>
        <taxon>Vibrionales</taxon>
        <taxon>Vibrionaceae</taxon>
        <taxon>Vibrio</taxon>
    </lineage>
</organism>
<keyword evidence="2" id="KW-0238">DNA-binding</keyword>
<evidence type="ECO:0000256" key="2">
    <source>
        <dbReference type="ARBA" id="ARBA00023125"/>
    </source>
</evidence>
<dbReference type="RefSeq" id="WP_112404504.1">
    <property type="nucleotide sequence ID" value="NZ_QLTR01000029.1"/>
</dbReference>
<keyword evidence="3" id="KW-0804">Transcription</keyword>
<evidence type="ECO:0000256" key="1">
    <source>
        <dbReference type="ARBA" id="ARBA00023015"/>
    </source>
</evidence>
<dbReference type="EMBL" id="QLTR01000029">
    <property type="protein sequence ID" value="RAS59108.1"/>
    <property type="molecule type" value="Genomic_DNA"/>
</dbReference>
<accession>A0A329EFJ5</accession>
<dbReference type="PROSITE" id="PS00519">
    <property type="entry name" value="HTH_ASNC_1"/>
    <property type="match status" value="1"/>
</dbReference>
<evidence type="ECO:0000259" key="4">
    <source>
        <dbReference type="PROSITE" id="PS50956"/>
    </source>
</evidence>
<comment type="caution">
    <text evidence="5">The sequence shown here is derived from an EMBL/GenBank/DDBJ whole genome shotgun (WGS) entry which is preliminary data.</text>
</comment>
<feature type="domain" description="HTH asnC-type" evidence="4">
    <location>
        <begin position="6"/>
        <end position="67"/>
    </location>
</feature>
<dbReference type="InterPro" id="IPR011991">
    <property type="entry name" value="ArsR-like_HTH"/>
</dbReference>
<name>A0A329EFJ5_VIBDI</name>
<dbReference type="SUPFAM" id="SSF46785">
    <property type="entry name" value="Winged helix' DNA-binding domain"/>
    <property type="match status" value="1"/>
</dbReference>
<dbReference type="InterPro" id="IPR011008">
    <property type="entry name" value="Dimeric_a/b-barrel"/>
</dbReference>
<proteinExistence type="predicted"/>
<reference evidence="5 6" key="1">
    <citation type="submission" date="2018-06" db="EMBL/GenBank/DDBJ databases">
        <title>Freshwater and sediment microbial communities from various areas in North America, analyzing microbe dynamics in response to fracking.</title>
        <authorList>
            <person name="Lamendella R."/>
        </authorList>
    </citation>
    <scope>NUCLEOTIDE SEQUENCE [LARGE SCALE GENOMIC DNA]</scope>
    <source>
        <strain evidence="5 6">99A</strain>
    </source>
</reference>
<dbReference type="GO" id="GO:0043565">
    <property type="term" value="F:sequence-specific DNA binding"/>
    <property type="evidence" value="ECO:0007669"/>
    <property type="project" value="InterPro"/>
</dbReference>
<dbReference type="PRINTS" id="PR00033">
    <property type="entry name" value="HTHASNC"/>
</dbReference>
<dbReference type="GO" id="GO:0043200">
    <property type="term" value="P:response to amino acid"/>
    <property type="evidence" value="ECO:0007669"/>
    <property type="project" value="TreeGrafter"/>
</dbReference>
<dbReference type="PANTHER" id="PTHR30154:SF34">
    <property type="entry name" value="TRANSCRIPTIONAL REGULATOR AZLB"/>
    <property type="match status" value="1"/>
</dbReference>
<dbReference type="InterPro" id="IPR019885">
    <property type="entry name" value="Tscrpt_reg_HTH_AsnC-type_CS"/>
</dbReference>
<evidence type="ECO:0000313" key="6">
    <source>
        <dbReference type="Proteomes" id="UP000248729"/>
    </source>
</evidence>
<dbReference type="InterPro" id="IPR036388">
    <property type="entry name" value="WH-like_DNA-bd_sf"/>
</dbReference>